<dbReference type="RefSeq" id="WP_150486492.1">
    <property type="nucleotide sequence ID" value="NZ_BMUV01000017.1"/>
</dbReference>
<name>A0A5J6F892_9ACTN</name>
<evidence type="ECO:0000313" key="2">
    <source>
        <dbReference type="Proteomes" id="UP000326178"/>
    </source>
</evidence>
<organism evidence="1 2">
    <name type="scientific">Streptomyces nitrosporeus</name>
    <dbReference type="NCBI Taxonomy" id="28894"/>
    <lineage>
        <taxon>Bacteria</taxon>
        <taxon>Bacillati</taxon>
        <taxon>Actinomycetota</taxon>
        <taxon>Actinomycetes</taxon>
        <taxon>Kitasatosporales</taxon>
        <taxon>Streptomycetaceae</taxon>
        <taxon>Streptomyces</taxon>
    </lineage>
</organism>
<dbReference type="OrthoDB" id="4334520at2"/>
<reference evidence="1 2" key="1">
    <citation type="submission" date="2017-09" db="EMBL/GenBank/DDBJ databases">
        <authorList>
            <person name="Lee N."/>
            <person name="Cho B.-K."/>
        </authorList>
    </citation>
    <scope>NUCLEOTIDE SEQUENCE [LARGE SCALE GENOMIC DNA]</scope>
    <source>
        <strain evidence="1 2">ATCC 12769</strain>
    </source>
</reference>
<keyword evidence="2" id="KW-1185">Reference proteome</keyword>
<accession>A0A5J6F892</accession>
<dbReference type="Proteomes" id="UP000326178">
    <property type="component" value="Chromosome"/>
</dbReference>
<evidence type="ECO:0000313" key="1">
    <source>
        <dbReference type="EMBL" id="QEU71130.1"/>
    </source>
</evidence>
<dbReference type="KEGG" id="snk:CP967_03410"/>
<gene>
    <name evidence="1" type="ORF">CP967_03410</name>
</gene>
<dbReference type="AlphaFoldDB" id="A0A5J6F892"/>
<protein>
    <submittedName>
        <fullName evidence="1">Uncharacterized protein</fullName>
    </submittedName>
</protein>
<proteinExistence type="predicted"/>
<sequence length="140" mass="15470">MNHVEHVGHDAVLRARTLLLGSGTINVHEEIDAYRVLTRVSPAVYLPRLAQALLEYGDVNPRDPGTRLAVVTEAADAARRMDATEPRRQGLLAWALHACREELHALGKEKEALLVDEELARIPGGEEAARRIRLRTTGRG</sequence>
<dbReference type="EMBL" id="CP023702">
    <property type="protein sequence ID" value="QEU71130.1"/>
    <property type="molecule type" value="Genomic_DNA"/>
</dbReference>